<evidence type="ECO:0000256" key="1">
    <source>
        <dbReference type="SAM" id="Phobius"/>
    </source>
</evidence>
<dbReference type="AlphaFoldDB" id="A0A1A9ZLX3"/>
<name>A0A1A9ZLX3_GLOPL</name>
<dbReference type="EnsemblMetazoa" id="GPAI018719-RA">
    <property type="protein sequence ID" value="GPAI018719-PA"/>
    <property type="gene ID" value="GPAI018719"/>
</dbReference>
<accession>A0A1A9ZLX3</accession>
<evidence type="ECO:0000313" key="3">
    <source>
        <dbReference type="Proteomes" id="UP000092445"/>
    </source>
</evidence>
<keyword evidence="3" id="KW-1185">Reference proteome</keyword>
<keyword evidence="1" id="KW-1133">Transmembrane helix</keyword>
<keyword evidence="1" id="KW-0472">Membrane</keyword>
<proteinExistence type="predicted"/>
<organism evidence="2 3">
    <name type="scientific">Glossina pallidipes</name>
    <name type="common">Tsetse fly</name>
    <dbReference type="NCBI Taxonomy" id="7398"/>
    <lineage>
        <taxon>Eukaryota</taxon>
        <taxon>Metazoa</taxon>
        <taxon>Ecdysozoa</taxon>
        <taxon>Arthropoda</taxon>
        <taxon>Hexapoda</taxon>
        <taxon>Insecta</taxon>
        <taxon>Pterygota</taxon>
        <taxon>Neoptera</taxon>
        <taxon>Endopterygota</taxon>
        <taxon>Diptera</taxon>
        <taxon>Brachycera</taxon>
        <taxon>Muscomorpha</taxon>
        <taxon>Hippoboscoidea</taxon>
        <taxon>Glossinidae</taxon>
        <taxon>Glossina</taxon>
    </lineage>
</organism>
<reference evidence="2" key="2">
    <citation type="submission" date="2020-05" db="UniProtKB">
        <authorList>
            <consortium name="EnsemblMetazoa"/>
        </authorList>
    </citation>
    <scope>IDENTIFICATION</scope>
    <source>
        <strain evidence="2">IAEA</strain>
    </source>
</reference>
<protein>
    <submittedName>
        <fullName evidence="2">Uncharacterized protein</fullName>
    </submittedName>
</protein>
<dbReference type="Proteomes" id="UP000092445">
    <property type="component" value="Unassembled WGS sequence"/>
</dbReference>
<feature type="transmembrane region" description="Helical" evidence="1">
    <location>
        <begin position="66"/>
        <end position="82"/>
    </location>
</feature>
<dbReference type="VEuPathDB" id="VectorBase:GPAI018719"/>
<reference evidence="3" key="1">
    <citation type="submission" date="2014-03" db="EMBL/GenBank/DDBJ databases">
        <authorList>
            <person name="Aksoy S."/>
            <person name="Warren W."/>
            <person name="Wilson R.K."/>
        </authorList>
    </citation>
    <scope>NUCLEOTIDE SEQUENCE [LARGE SCALE GENOMIC DNA]</scope>
    <source>
        <strain evidence="3">IAEA</strain>
    </source>
</reference>
<sequence length="104" mass="12701">MICFKFKYSAQHFEIVDASVASNCDNNILKKNTILCFRNFYSHAFVGHHRHHHHHRHRRRRRRRRYRICIYILYICCQHGYIHSYTKFIGSLLQVEPVKTELTI</sequence>
<evidence type="ECO:0000313" key="2">
    <source>
        <dbReference type="EnsemblMetazoa" id="GPAI018719-PA"/>
    </source>
</evidence>
<keyword evidence="1" id="KW-0812">Transmembrane</keyword>